<evidence type="ECO:0000256" key="2">
    <source>
        <dbReference type="ARBA" id="ARBA00023015"/>
    </source>
</evidence>
<proteinExistence type="predicted"/>
<keyword evidence="5" id="KW-0539">Nucleus</keyword>
<evidence type="ECO:0000259" key="6">
    <source>
        <dbReference type="PROSITE" id="PS50863"/>
    </source>
</evidence>
<evidence type="ECO:0000313" key="7">
    <source>
        <dbReference type="EMBL" id="KAI9180679.1"/>
    </source>
</evidence>
<keyword evidence="2" id="KW-0805">Transcription regulation</keyword>
<protein>
    <recommendedName>
        <fullName evidence="6">TF-B3 domain-containing protein</fullName>
    </recommendedName>
</protein>
<dbReference type="CDD" id="cd10017">
    <property type="entry name" value="B3_DNA"/>
    <property type="match status" value="1"/>
</dbReference>
<dbReference type="PANTHER" id="PTHR31920:SF51">
    <property type="entry name" value="BINDING PROTEIN, PUTATIVE-RELATED"/>
    <property type="match status" value="1"/>
</dbReference>
<evidence type="ECO:0000256" key="5">
    <source>
        <dbReference type="ARBA" id="ARBA00023242"/>
    </source>
</evidence>
<organism evidence="7 8">
    <name type="scientific">Acer negundo</name>
    <name type="common">Box elder</name>
    <dbReference type="NCBI Taxonomy" id="4023"/>
    <lineage>
        <taxon>Eukaryota</taxon>
        <taxon>Viridiplantae</taxon>
        <taxon>Streptophyta</taxon>
        <taxon>Embryophyta</taxon>
        <taxon>Tracheophyta</taxon>
        <taxon>Spermatophyta</taxon>
        <taxon>Magnoliopsida</taxon>
        <taxon>eudicotyledons</taxon>
        <taxon>Gunneridae</taxon>
        <taxon>Pentapetalae</taxon>
        <taxon>rosids</taxon>
        <taxon>malvids</taxon>
        <taxon>Sapindales</taxon>
        <taxon>Sapindaceae</taxon>
        <taxon>Hippocastanoideae</taxon>
        <taxon>Acereae</taxon>
        <taxon>Acer</taxon>
    </lineage>
</organism>
<feature type="domain" description="TF-B3" evidence="6">
    <location>
        <begin position="48"/>
        <end position="141"/>
    </location>
</feature>
<comment type="caution">
    <text evidence="7">The sequence shown here is derived from an EMBL/GenBank/DDBJ whole genome shotgun (WGS) entry which is preliminary data.</text>
</comment>
<dbReference type="GO" id="GO:0005634">
    <property type="term" value="C:nucleus"/>
    <property type="evidence" value="ECO:0007669"/>
    <property type="project" value="UniProtKB-SubCell"/>
</dbReference>
<dbReference type="SMART" id="SM01019">
    <property type="entry name" value="B3"/>
    <property type="match status" value="2"/>
</dbReference>
<dbReference type="AlphaFoldDB" id="A0AAD5IY05"/>
<dbReference type="Gene3D" id="2.40.330.10">
    <property type="entry name" value="DNA-binding pseudobarrel domain"/>
    <property type="match status" value="2"/>
</dbReference>
<dbReference type="EMBL" id="JAJSOW010000101">
    <property type="protein sequence ID" value="KAI9180679.1"/>
    <property type="molecule type" value="Genomic_DNA"/>
</dbReference>
<comment type="subcellular location">
    <subcellularLocation>
        <location evidence="1">Nucleus</location>
    </subcellularLocation>
</comment>
<keyword evidence="4" id="KW-0804">Transcription</keyword>
<evidence type="ECO:0000256" key="4">
    <source>
        <dbReference type="ARBA" id="ARBA00023163"/>
    </source>
</evidence>
<dbReference type="Pfam" id="PF02362">
    <property type="entry name" value="B3"/>
    <property type="match status" value="1"/>
</dbReference>
<keyword evidence="3" id="KW-0238">DNA-binding</keyword>
<dbReference type="Proteomes" id="UP001064489">
    <property type="component" value="Chromosome 4"/>
</dbReference>
<accession>A0AAD5IY05</accession>
<keyword evidence="8" id="KW-1185">Reference proteome</keyword>
<dbReference type="PANTHER" id="PTHR31920">
    <property type="entry name" value="B3 DOMAIN-CONTAINING"/>
    <property type="match status" value="1"/>
</dbReference>
<evidence type="ECO:0000256" key="3">
    <source>
        <dbReference type="ARBA" id="ARBA00023125"/>
    </source>
</evidence>
<dbReference type="GO" id="GO:0003677">
    <property type="term" value="F:DNA binding"/>
    <property type="evidence" value="ECO:0007669"/>
    <property type="project" value="UniProtKB-KW"/>
</dbReference>
<dbReference type="SUPFAM" id="SSF101936">
    <property type="entry name" value="DNA-binding pseudobarrel domain"/>
    <property type="match status" value="2"/>
</dbReference>
<reference evidence="7" key="2">
    <citation type="submission" date="2023-02" db="EMBL/GenBank/DDBJ databases">
        <authorList>
            <person name="Swenson N.G."/>
            <person name="Wegrzyn J.L."/>
            <person name="Mcevoy S.L."/>
        </authorList>
    </citation>
    <scope>NUCLEOTIDE SEQUENCE</scope>
    <source>
        <strain evidence="7">91603</strain>
        <tissue evidence="7">Leaf</tissue>
    </source>
</reference>
<dbReference type="InterPro" id="IPR003340">
    <property type="entry name" value="B3_DNA-bd"/>
</dbReference>
<sequence>MDTQAFQFNKTESNQNYPNLSRLKFTSTKATSIFSICKSMAMEETPRRFFKVILASTLEEKKLRIPEKFVRKFGYELSNVATLSVPNGRVWHVRLTKDGKKIWFHVGWNDFVEYHSICVGYFLVFKYRKNSNFDVLIFDMTDCEIQYPYYCGGGLKNDENNLRKKRCKVEELDEIKISDAIGDESEFKMAVCKVEVSSSDEENERIKFDGLHYQALLKDIGIAGGRKFGNTSAEERVRAITAVKLFKPKNPSFLVILQPNNLRRSRADSDGSEWSVLTMWYGKCCYMRRLGGLLREKNLVVGDICIFELIRMKELLKVSVFSVSSTE</sequence>
<evidence type="ECO:0000313" key="8">
    <source>
        <dbReference type="Proteomes" id="UP001064489"/>
    </source>
</evidence>
<dbReference type="PROSITE" id="PS50863">
    <property type="entry name" value="B3"/>
    <property type="match status" value="1"/>
</dbReference>
<evidence type="ECO:0000256" key="1">
    <source>
        <dbReference type="ARBA" id="ARBA00004123"/>
    </source>
</evidence>
<dbReference type="InterPro" id="IPR015300">
    <property type="entry name" value="DNA-bd_pseudobarrel_sf"/>
</dbReference>
<reference evidence="7" key="1">
    <citation type="journal article" date="2022" name="Plant J.">
        <title>Strategies of tolerance reflected in two North American maple genomes.</title>
        <authorList>
            <person name="McEvoy S.L."/>
            <person name="Sezen U.U."/>
            <person name="Trouern-Trend A."/>
            <person name="McMahon S.M."/>
            <person name="Schaberg P.G."/>
            <person name="Yang J."/>
            <person name="Wegrzyn J.L."/>
            <person name="Swenson N.G."/>
        </authorList>
    </citation>
    <scope>NUCLEOTIDE SEQUENCE</scope>
    <source>
        <strain evidence="7">91603</strain>
    </source>
</reference>
<name>A0AAD5IY05_ACENE</name>
<gene>
    <name evidence="7" type="ORF">LWI28_007150</name>
</gene>
<dbReference type="InterPro" id="IPR050655">
    <property type="entry name" value="Plant_B3_domain"/>
</dbReference>